<reference evidence="4 5" key="1">
    <citation type="submission" date="2018-09" db="EMBL/GenBank/DDBJ databases">
        <title>Genomic Encyclopedia of Archaeal and Bacterial Type Strains, Phase II (KMG-II): from individual species to whole genera.</title>
        <authorList>
            <person name="Goeker M."/>
        </authorList>
    </citation>
    <scope>NUCLEOTIDE SEQUENCE [LARGE SCALE GENOMIC DNA]</scope>
    <source>
        <strain evidence="4 5">DSM 26283</strain>
    </source>
</reference>
<keyword evidence="1" id="KW-0472">Membrane</keyword>
<name>A0A420DGS4_9FLAO</name>
<dbReference type="OrthoDB" id="6190788at2"/>
<dbReference type="PANTHER" id="PTHR34220:SF7">
    <property type="entry name" value="SENSOR HISTIDINE KINASE YPDA"/>
    <property type="match status" value="1"/>
</dbReference>
<dbReference type="Pfam" id="PF06580">
    <property type="entry name" value="His_kinase"/>
    <property type="match status" value="1"/>
</dbReference>
<feature type="transmembrane region" description="Helical" evidence="1">
    <location>
        <begin position="372"/>
        <end position="389"/>
    </location>
</feature>
<protein>
    <submittedName>
        <fullName evidence="4">7TM protein involved in diverse intracellular signaling</fullName>
    </submittedName>
</protein>
<evidence type="ECO:0000256" key="1">
    <source>
        <dbReference type="SAM" id="Phobius"/>
    </source>
</evidence>
<dbReference type="SUPFAM" id="SSF55874">
    <property type="entry name" value="ATPase domain of HSP90 chaperone/DNA topoisomerase II/histidine kinase"/>
    <property type="match status" value="1"/>
</dbReference>
<dbReference type="PANTHER" id="PTHR34220">
    <property type="entry name" value="SENSOR HISTIDINE KINASE YPDA"/>
    <property type="match status" value="1"/>
</dbReference>
<dbReference type="RefSeq" id="WP_120201844.1">
    <property type="nucleotide sequence ID" value="NZ_RAQJ01000004.1"/>
</dbReference>
<dbReference type="EMBL" id="RAQJ01000004">
    <property type="protein sequence ID" value="RKE92284.1"/>
    <property type="molecule type" value="Genomic_DNA"/>
</dbReference>
<organism evidence="4 5">
    <name type="scientific">Ichthyenterobacterium magnum</name>
    <dbReference type="NCBI Taxonomy" id="1230530"/>
    <lineage>
        <taxon>Bacteria</taxon>
        <taxon>Pseudomonadati</taxon>
        <taxon>Bacteroidota</taxon>
        <taxon>Flavobacteriia</taxon>
        <taxon>Flavobacteriales</taxon>
        <taxon>Flavobacteriaceae</taxon>
        <taxon>Ichthyenterobacterium</taxon>
    </lineage>
</organism>
<feature type="transmembrane region" description="Helical" evidence="1">
    <location>
        <begin position="254"/>
        <end position="276"/>
    </location>
</feature>
<dbReference type="InterPro" id="IPR050640">
    <property type="entry name" value="Bact_2-comp_sensor_kinase"/>
</dbReference>
<gene>
    <name evidence="4" type="ORF">BXY80_2202</name>
</gene>
<feature type="transmembrane region" description="Helical" evidence="1">
    <location>
        <begin position="221"/>
        <end position="242"/>
    </location>
</feature>
<dbReference type="Proteomes" id="UP000284892">
    <property type="component" value="Unassembled WGS sequence"/>
</dbReference>
<evidence type="ECO:0000313" key="4">
    <source>
        <dbReference type="EMBL" id="RKE92284.1"/>
    </source>
</evidence>
<accession>A0A420DGS4</accession>
<proteinExistence type="predicted"/>
<keyword evidence="1" id="KW-1133">Transmembrane helix</keyword>
<dbReference type="AlphaFoldDB" id="A0A420DGS4"/>
<dbReference type="GO" id="GO:0016020">
    <property type="term" value="C:membrane"/>
    <property type="evidence" value="ECO:0007669"/>
    <property type="project" value="InterPro"/>
</dbReference>
<keyword evidence="5" id="KW-1185">Reference proteome</keyword>
<feature type="transmembrane region" description="Helical" evidence="1">
    <location>
        <begin position="192"/>
        <end position="214"/>
    </location>
</feature>
<dbReference type="InterPro" id="IPR011623">
    <property type="entry name" value="7TMR_DISM_rcpt_extracell_dom1"/>
</dbReference>
<evidence type="ECO:0000259" key="3">
    <source>
        <dbReference type="Pfam" id="PF07695"/>
    </source>
</evidence>
<evidence type="ECO:0000259" key="2">
    <source>
        <dbReference type="Pfam" id="PF06580"/>
    </source>
</evidence>
<feature type="domain" description="7TM-DISM receptor extracellular" evidence="3">
    <location>
        <begin position="195"/>
        <end position="389"/>
    </location>
</feature>
<feature type="domain" description="Signal transduction histidine kinase internal region" evidence="2">
    <location>
        <begin position="411"/>
        <end position="486"/>
    </location>
</feature>
<dbReference type="Pfam" id="PF07695">
    <property type="entry name" value="7TMR-DISM_7TM"/>
    <property type="match status" value="1"/>
</dbReference>
<feature type="transmembrane region" description="Helical" evidence="1">
    <location>
        <begin position="315"/>
        <end position="338"/>
    </location>
</feature>
<evidence type="ECO:0000313" key="5">
    <source>
        <dbReference type="Proteomes" id="UP000284892"/>
    </source>
</evidence>
<comment type="caution">
    <text evidence="4">The sequence shown here is derived from an EMBL/GenBank/DDBJ whole genome shotgun (WGS) entry which is preliminary data.</text>
</comment>
<dbReference type="InterPro" id="IPR010559">
    <property type="entry name" value="Sig_transdc_His_kin_internal"/>
</dbReference>
<dbReference type="InterPro" id="IPR036890">
    <property type="entry name" value="HATPase_C_sf"/>
</dbReference>
<feature type="transmembrane region" description="Helical" evidence="1">
    <location>
        <begin position="288"/>
        <end position="309"/>
    </location>
</feature>
<feature type="transmembrane region" description="Helical" evidence="1">
    <location>
        <begin position="345"/>
        <end position="366"/>
    </location>
</feature>
<keyword evidence="1" id="KW-0812">Transmembrane</keyword>
<dbReference type="GO" id="GO:0000155">
    <property type="term" value="F:phosphorelay sensor kinase activity"/>
    <property type="evidence" value="ECO:0007669"/>
    <property type="project" value="InterPro"/>
</dbReference>
<dbReference type="Gene3D" id="3.30.565.10">
    <property type="entry name" value="Histidine kinase-like ATPase, C-terminal domain"/>
    <property type="match status" value="1"/>
</dbReference>
<sequence>MIFKLKHTVLLAFTFIVGFTSYTQNTSVIDDYKVVPFTIHITNNPNTSIDSIANSKTIFKQPDTFARNTHPNETYWLRIDFINEFSIIKKDSIWQLQFRNFELASLFSEQNGRIVEKKFGRFNINKEKHSIVQRYDVEFNSNNLIDNRYLYLKLKHVTALDYISRWYITYGNSSYNNSNKTLYTYEDIKTLIPLYIFSGISLVVFLITITFFFYSKRREYLFYATYVLFIFLFLTTDNFGLLDILIDQFGVNNYAIIQIITVLANIFYTLFILFYLNTKLEYPKLYKGLKLLVYINCIIFIIDVFFILFDFYYQHIYILLFQRLITSSFCVIGMIYLLFTTKTKLSYFVIIGTFFYLVGAFSLFFFNNELGMITGACFELLVFSYGLTYKRQLEYNEKIKFQKESFSNKNKALRAQMNPHFIFNSLNSIQYLITKKDNTSALKYLSKFSRFTRNILESSIETDILLSEEIAMLKDYLELESLRFKDVFSYTINVSDDIDPDAIEIPLLVIQPFVENAILHGFINKKIGANSLDINFYKRDGFLICEIDDNGIGRENSKSIKSIRKKRSRGLEVTKERLYLFNQLNNETNNITIVDKKNDDGDSLGTKVIIKILIH</sequence>